<dbReference type="Gene3D" id="3.10.129.10">
    <property type="entry name" value="Hotdog Thioesterase"/>
    <property type="match status" value="1"/>
</dbReference>
<keyword evidence="2" id="KW-0456">Lyase</keyword>
<reference evidence="4 5" key="1">
    <citation type="submission" date="2020-06" db="EMBL/GenBank/DDBJ databases">
        <title>Genome mining for natural products.</title>
        <authorList>
            <person name="Zhang B."/>
            <person name="Shi J."/>
            <person name="Ge H."/>
        </authorList>
    </citation>
    <scope>NUCLEOTIDE SEQUENCE [LARGE SCALE GENOMIC DNA]</scope>
    <source>
        <strain evidence="4 5">NA00687</strain>
    </source>
</reference>
<dbReference type="Proteomes" id="UP000509303">
    <property type="component" value="Chromosome"/>
</dbReference>
<dbReference type="PANTHER" id="PTHR30272:SF1">
    <property type="entry name" value="3-HYDROXYACYL-[ACYL-CARRIER-PROTEIN] DEHYDRATASE"/>
    <property type="match status" value="1"/>
</dbReference>
<evidence type="ECO:0000256" key="1">
    <source>
        <dbReference type="ARBA" id="ARBA00009174"/>
    </source>
</evidence>
<comment type="similarity">
    <text evidence="1">Belongs to the thioester dehydratase family. FabZ subfamily.</text>
</comment>
<dbReference type="RefSeq" id="WP_176162551.1">
    <property type="nucleotide sequence ID" value="NZ_CP054929.1"/>
</dbReference>
<evidence type="ECO:0000256" key="2">
    <source>
        <dbReference type="ARBA" id="ARBA00023239"/>
    </source>
</evidence>
<dbReference type="EMBL" id="CP054929">
    <property type="protein sequence ID" value="QKW50818.1"/>
    <property type="molecule type" value="Genomic_DNA"/>
</dbReference>
<dbReference type="InterPro" id="IPR054545">
    <property type="entry name" value="ApeI-like"/>
</dbReference>
<feature type="domain" description="ApeI dehydratase-like" evidence="3">
    <location>
        <begin position="17"/>
        <end position="112"/>
    </location>
</feature>
<dbReference type="PANTHER" id="PTHR30272">
    <property type="entry name" value="3-HYDROXYACYL-[ACYL-CARRIER-PROTEIN] DEHYDRATASE"/>
    <property type="match status" value="1"/>
</dbReference>
<keyword evidence="5" id="KW-1185">Reference proteome</keyword>
<dbReference type="InterPro" id="IPR029069">
    <property type="entry name" value="HotDog_dom_sf"/>
</dbReference>
<sequence length="126" mass="13763">MSAVDLLPGAEVVSLDAGTIHTRITIDPSAPVFAGHYPHFPLLPGVFTLDAVDHAVRLHAEQTDGARTELAEVRSVRFAAPVFPGDVLTVECTVKRGDDGERDVRVRCRTDRDKASTLRLRYRDAA</sequence>
<dbReference type="Pfam" id="PF22818">
    <property type="entry name" value="ApeI-like"/>
    <property type="match status" value="1"/>
</dbReference>
<dbReference type="AlphaFoldDB" id="A0A7H8NAQ1"/>
<organism evidence="4 5">
    <name type="scientific">Streptomyces buecherae</name>
    <dbReference type="NCBI Taxonomy" id="2763006"/>
    <lineage>
        <taxon>Bacteria</taxon>
        <taxon>Bacillati</taxon>
        <taxon>Actinomycetota</taxon>
        <taxon>Actinomycetes</taxon>
        <taxon>Kitasatosporales</taxon>
        <taxon>Streptomycetaceae</taxon>
        <taxon>Streptomyces</taxon>
    </lineage>
</organism>
<gene>
    <name evidence="4" type="ORF">HUT08_16190</name>
</gene>
<dbReference type="GO" id="GO:0016829">
    <property type="term" value="F:lyase activity"/>
    <property type="evidence" value="ECO:0007669"/>
    <property type="project" value="UniProtKB-KW"/>
</dbReference>
<dbReference type="SUPFAM" id="SSF54637">
    <property type="entry name" value="Thioesterase/thiol ester dehydrase-isomerase"/>
    <property type="match status" value="1"/>
</dbReference>
<dbReference type="InterPro" id="IPR013114">
    <property type="entry name" value="FabA_FabZ"/>
</dbReference>
<evidence type="ECO:0000313" key="4">
    <source>
        <dbReference type="EMBL" id="QKW50818.1"/>
    </source>
</evidence>
<protein>
    <recommendedName>
        <fullName evidence="3">ApeI dehydratase-like domain-containing protein</fullName>
    </recommendedName>
</protein>
<evidence type="ECO:0000313" key="5">
    <source>
        <dbReference type="Proteomes" id="UP000509303"/>
    </source>
</evidence>
<accession>A0A7H8NAQ1</accession>
<evidence type="ECO:0000259" key="3">
    <source>
        <dbReference type="Pfam" id="PF22818"/>
    </source>
</evidence>
<proteinExistence type="inferred from homology"/>
<name>A0A7H8NAQ1_9ACTN</name>